<reference evidence="1" key="2">
    <citation type="submission" date="2021-04" db="EMBL/GenBank/DDBJ databases">
        <authorList>
            <person name="Dong X."/>
        </authorList>
    </citation>
    <scope>NUCLEOTIDE SEQUENCE</scope>
    <source>
        <strain evidence="1">ZWT</strain>
    </source>
</reference>
<dbReference type="AlphaFoldDB" id="A0A9J6NY42"/>
<keyword evidence="2" id="KW-1185">Reference proteome</keyword>
<name>A0A9J6NY42_9CLOT</name>
<proteinExistence type="predicted"/>
<accession>A0A9J6NY42</accession>
<dbReference type="Proteomes" id="UP001056429">
    <property type="component" value="Unassembled WGS sequence"/>
</dbReference>
<organism evidence="1 2">
    <name type="scientific">Oceanirhabdus seepicola</name>
    <dbReference type="NCBI Taxonomy" id="2828781"/>
    <lineage>
        <taxon>Bacteria</taxon>
        <taxon>Bacillati</taxon>
        <taxon>Bacillota</taxon>
        <taxon>Clostridia</taxon>
        <taxon>Eubacteriales</taxon>
        <taxon>Clostridiaceae</taxon>
        <taxon>Oceanirhabdus</taxon>
    </lineage>
</organism>
<comment type="caution">
    <text evidence="1">The sequence shown here is derived from an EMBL/GenBank/DDBJ whole genome shotgun (WGS) entry which is preliminary data.</text>
</comment>
<dbReference type="EMBL" id="JAGSOJ010000001">
    <property type="protein sequence ID" value="MCM1988817.1"/>
    <property type="molecule type" value="Genomic_DNA"/>
</dbReference>
<gene>
    <name evidence="1" type="ORF">KDK92_03620</name>
</gene>
<evidence type="ECO:0000313" key="2">
    <source>
        <dbReference type="Proteomes" id="UP001056429"/>
    </source>
</evidence>
<protein>
    <submittedName>
        <fullName evidence="1">Uncharacterized protein</fullName>
    </submittedName>
</protein>
<evidence type="ECO:0000313" key="1">
    <source>
        <dbReference type="EMBL" id="MCM1988817.1"/>
    </source>
</evidence>
<dbReference type="RefSeq" id="WP_250857685.1">
    <property type="nucleotide sequence ID" value="NZ_JAGSOJ010000001.1"/>
</dbReference>
<sequence>MNNTSQILIEIEERIGSDKEDSIIIYKALMKIANNDLNLVEEIIKKEKWCNYYLDTNNYYELSCELVNDNCLWEDCNEDDEFYQFLLKESAEEKLHQRLKVGGWFISNSIAICLDDDIVEELLPQD</sequence>
<reference evidence="1" key="1">
    <citation type="journal article" date="2021" name="mSystems">
        <title>Bacteria and Archaea Synergistically Convert Glycine Betaine to Biogenic Methane in the Formosa Cold Seep of the South China Sea.</title>
        <authorList>
            <person name="Li L."/>
            <person name="Zhang W."/>
            <person name="Zhang S."/>
            <person name="Song L."/>
            <person name="Sun Q."/>
            <person name="Zhang H."/>
            <person name="Xiang H."/>
            <person name="Dong X."/>
        </authorList>
    </citation>
    <scope>NUCLEOTIDE SEQUENCE</scope>
    <source>
        <strain evidence="1">ZWT</strain>
    </source>
</reference>